<dbReference type="PANTHER" id="PTHR22932">
    <property type="entry name" value="TELOMERASE-BINDING PROTEIN P23 HSP90 CO-CHAPERONE"/>
    <property type="match status" value="1"/>
</dbReference>
<dbReference type="PROSITE" id="PS51203">
    <property type="entry name" value="CS"/>
    <property type="match status" value="1"/>
</dbReference>
<evidence type="ECO:0000256" key="1">
    <source>
        <dbReference type="ARBA" id="ARBA00025733"/>
    </source>
</evidence>
<dbReference type="GO" id="GO:0006457">
    <property type="term" value="P:protein folding"/>
    <property type="evidence" value="ECO:0007669"/>
    <property type="project" value="TreeGrafter"/>
</dbReference>
<comment type="similarity">
    <text evidence="1">Belongs to the p23/wos2 family.</text>
</comment>
<dbReference type="GO" id="GO:0051087">
    <property type="term" value="F:protein-folding chaperone binding"/>
    <property type="evidence" value="ECO:0007669"/>
    <property type="project" value="TreeGrafter"/>
</dbReference>
<dbReference type="GO" id="GO:0051879">
    <property type="term" value="F:Hsp90 protein binding"/>
    <property type="evidence" value="ECO:0007669"/>
    <property type="project" value="InterPro"/>
</dbReference>
<evidence type="ECO:0000259" key="3">
    <source>
        <dbReference type="PROSITE" id="PS51203"/>
    </source>
</evidence>
<keyword evidence="5" id="KW-1185">Reference proteome</keyword>
<dbReference type="PANTHER" id="PTHR22932:SF1">
    <property type="entry name" value="CO-CHAPERONE PROTEIN DAF-41"/>
    <property type="match status" value="1"/>
</dbReference>
<dbReference type="EMBL" id="JANCYU010000008">
    <property type="protein sequence ID" value="KAK4522836.1"/>
    <property type="molecule type" value="Genomic_DNA"/>
</dbReference>
<dbReference type="Pfam" id="PF04969">
    <property type="entry name" value="CS"/>
    <property type="match status" value="1"/>
</dbReference>
<dbReference type="GO" id="GO:0051131">
    <property type="term" value="P:chaperone-mediated protein complex assembly"/>
    <property type="evidence" value="ECO:0007669"/>
    <property type="project" value="TreeGrafter"/>
</dbReference>
<protein>
    <recommendedName>
        <fullName evidence="3">CS domain-containing protein</fullName>
    </recommendedName>
</protein>
<dbReference type="Gene3D" id="2.60.40.790">
    <property type="match status" value="1"/>
</dbReference>
<dbReference type="InterPro" id="IPR007052">
    <property type="entry name" value="CS_dom"/>
</dbReference>
<dbReference type="FunFam" id="2.60.40.790:FF:000013">
    <property type="entry name" value="Very-long-chain (3R)-3-hydroxyacyl-CoA dehydratase"/>
    <property type="match status" value="1"/>
</dbReference>
<comment type="caution">
    <text evidence="4">The sequence shown here is derived from an EMBL/GenBank/DDBJ whole genome shotgun (WGS) entry which is preliminary data.</text>
</comment>
<evidence type="ECO:0000313" key="5">
    <source>
        <dbReference type="Proteomes" id="UP001300502"/>
    </source>
</evidence>
<name>A0AAV9I3C2_9RHOD</name>
<evidence type="ECO:0000313" key="4">
    <source>
        <dbReference type="EMBL" id="KAK4522836.1"/>
    </source>
</evidence>
<dbReference type="InterPro" id="IPR008978">
    <property type="entry name" value="HSP20-like_chaperone"/>
</dbReference>
<dbReference type="InterPro" id="IPR045250">
    <property type="entry name" value="p23-like"/>
</dbReference>
<feature type="region of interest" description="Disordered" evidence="2">
    <location>
        <begin position="134"/>
        <end position="173"/>
    </location>
</feature>
<feature type="domain" description="CS" evidence="3">
    <location>
        <begin position="2"/>
        <end position="96"/>
    </location>
</feature>
<dbReference type="SUPFAM" id="SSF49764">
    <property type="entry name" value="HSP20-like chaperones"/>
    <property type="match status" value="1"/>
</dbReference>
<proteinExistence type="inferred from homology"/>
<feature type="compositionally biased region" description="Basic and acidic residues" evidence="2">
    <location>
        <begin position="134"/>
        <end position="144"/>
    </location>
</feature>
<accession>A0AAV9I3C2</accession>
<dbReference type="GO" id="GO:0005829">
    <property type="term" value="C:cytosol"/>
    <property type="evidence" value="ECO:0007669"/>
    <property type="project" value="TreeGrafter"/>
</dbReference>
<reference evidence="4 5" key="1">
    <citation type="submission" date="2022-07" db="EMBL/GenBank/DDBJ databases">
        <title>Genome-wide signatures of adaptation to extreme environments.</title>
        <authorList>
            <person name="Cho C.H."/>
            <person name="Yoon H.S."/>
        </authorList>
    </citation>
    <scope>NUCLEOTIDE SEQUENCE [LARGE SCALE GENOMIC DNA]</scope>
    <source>
        <strain evidence="4 5">108.79 E11</strain>
    </source>
</reference>
<dbReference type="Proteomes" id="UP001300502">
    <property type="component" value="Unassembled WGS sequence"/>
</dbReference>
<dbReference type="GO" id="GO:0005634">
    <property type="term" value="C:nucleus"/>
    <property type="evidence" value="ECO:0007669"/>
    <property type="project" value="TreeGrafter"/>
</dbReference>
<feature type="compositionally biased region" description="Basic and acidic residues" evidence="2">
    <location>
        <begin position="157"/>
        <end position="173"/>
    </location>
</feature>
<dbReference type="AlphaFoldDB" id="A0AAV9I3C2"/>
<sequence>MSHTPDFYWAQRKDKLFLTIDVPNVDKNQVSIELTDDGKLSFKGRGGELHEKADYELHLELLHPIKAEESKYSVTARNIRFVIVKKESGSYWERLLKQPGKNIHCKVDWEHWKDEDSEDEFDFGSAWDSKDMADFDFGSDKESSSDEGSLEGDDDSTAMKEESLNENNHENHS</sequence>
<organism evidence="4 5">
    <name type="scientific">Galdieria yellowstonensis</name>
    <dbReference type="NCBI Taxonomy" id="3028027"/>
    <lineage>
        <taxon>Eukaryota</taxon>
        <taxon>Rhodophyta</taxon>
        <taxon>Bangiophyceae</taxon>
        <taxon>Galdieriales</taxon>
        <taxon>Galdieriaceae</taxon>
        <taxon>Galdieria</taxon>
    </lineage>
</organism>
<gene>
    <name evidence="4" type="ORF">GAYE_PCTG30G0726</name>
</gene>
<dbReference type="CDD" id="cd06465">
    <property type="entry name" value="p23_hB-ind1_like"/>
    <property type="match status" value="1"/>
</dbReference>
<evidence type="ECO:0000256" key="2">
    <source>
        <dbReference type="SAM" id="MobiDB-lite"/>
    </source>
</evidence>